<evidence type="ECO:0000256" key="1">
    <source>
        <dbReference type="SAM" id="MobiDB-lite"/>
    </source>
</evidence>
<name>A0AA88YDS3_PINIB</name>
<feature type="region of interest" description="Disordered" evidence="1">
    <location>
        <begin position="307"/>
        <end position="352"/>
    </location>
</feature>
<dbReference type="AlphaFoldDB" id="A0AA88YDS3"/>
<dbReference type="EMBL" id="VSWD01000005">
    <property type="protein sequence ID" value="KAK3103264.1"/>
    <property type="molecule type" value="Genomic_DNA"/>
</dbReference>
<accession>A0AA88YDS3</accession>
<dbReference type="Proteomes" id="UP001186944">
    <property type="component" value="Unassembled WGS sequence"/>
</dbReference>
<gene>
    <name evidence="2" type="ORF">FSP39_017976</name>
</gene>
<feature type="region of interest" description="Disordered" evidence="1">
    <location>
        <begin position="557"/>
        <end position="578"/>
    </location>
</feature>
<feature type="compositionally biased region" description="Basic and acidic residues" evidence="1">
    <location>
        <begin position="314"/>
        <end position="328"/>
    </location>
</feature>
<feature type="compositionally biased region" description="Basic and acidic residues" evidence="1">
    <location>
        <begin position="56"/>
        <end position="86"/>
    </location>
</feature>
<keyword evidence="3" id="KW-1185">Reference proteome</keyword>
<feature type="region of interest" description="Disordered" evidence="1">
    <location>
        <begin position="47"/>
        <end position="123"/>
    </location>
</feature>
<feature type="compositionally biased region" description="Polar residues" evidence="1">
    <location>
        <begin position="99"/>
        <end position="110"/>
    </location>
</feature>
<sequence length="625" mass="70427">MPSRSEKTNVRGTYSVREGFKRIDDLFDSNPTRSRTSITSDSIKMRSRIGKTANTESEKNRTIQGNERSKDLHSSDIEKEPSRVVDKVYSSETVMEPSISESGGKNSINDNAKEPDAVQSTTESKRVLIFDGENMVVEGENNEQETIIEADDMNQDAGVVQKSIVNEAMNASEEITLQQSHLNDVDVSSHVDTGYDVETSRVDTGDDVETSRVDTGYDLETSRVDTGDDLQTSRVDTCYDVETSRVDTNYDVETTDSGPVIIGSFSSNDIDMETNTNESESVLTENDSIFDYKQQFQGIDSYFDSMESNAPRESYSRESYSRQYRKETPSYSRTKSMPYGNTGRTNRYSSLPSTVDDKIEEIRARYNSRNIETNVDAPSSSYFSNVGRSYDYGSSLSDRRSFLTKSHSTVGTSDSTSRSESVLSRIMNRSFKSIDDYFDPQKDDVVLKRRTTRTARTEKTTQEADTETVSSEYNRRLLRHDINISSDTSERTLHDTETGASQKTDDTEIESGTTLKSDVTERESNFIEEFESETISYMTGVEDDLSEETYTNVEDDIVNPTNEADDNVDDISEEESEEQTEIVEMEQNQPDTYIVESGDFVHLDPEAVPITEKSIEDKSGYENQG</sequence>
<comment type="caution">
    <text evidence="2">The sequence shown here is derived from an EMBL/GenBank/DDBJ whole genome shotgun (WGS) entry which is preliminary data.</text>
</comment>
<organism evidence="2 3">
    <name type="scientific">Pinctada imbricata</name>
    <name type="common">Atlantic pearl-oyster</name>
    <name type="synonym">Pinctada martensii</name>
    <dbReference type="NCBI Taxonomy" id="66713"/>
    <lineage>
        <taxon>Eukaryota</taxon>
        <taxon>Metazoa</taxon>
        <taxon>Spiralia</taxon>
        <taxon>Lophotrochozoa</taxon>
        <taxon>Mollusca</taxon>
        <taxon>Bivalvia</taxon>
        <taxon>Autobranchia</taxon>
        <taxon>Pteriomorphia</taxon>
        <taxon>Pterioida</taxon>
        <taxon>Pterioidea</taxon>
        <taxon>Pteriidae</taxon>
        <taxon>Pinctada</taxon>
    </lineage>
</organism>
<reference evidence="2" key="1">
    <citation type="submission" date="2019-08" db="EMBL/GenBank/DDBJ databases">
        <title>The improved chromosome-level genome for the pearl oyster Pinctada fucata martensii using PacBio sequencing and Hi-C.</title>
        <authorList>
            <person name="Zheng Z."/>
        </authorList>
    </citation>
    <scope>NUCLEOTIDE SEQUENCE</scope>
    <source>
        <strain evidence="2">ZZ-2019</strain>
        <tissue evidence="2">Adductor muscle</tissue>
    </source>
</reference>
<evidence type="ECO:0000313" key="3">
    <source>
        <dbReference type="Proteomes" id="UP001186944"/>
    </source>
</evidence>
<feature type="region of interest" description="Disordered" evidence="1">
    <location>
        <begin position="482"/>
        <end position="518"/>
    </location>
</feature>
<evidence type="ECO:0000313" key="2">
    <source>
        <dbReference type="EMBL" id="KAK3103264.1"/>
    </source>
</evidence>
<feature type="compositionally biased region" description="Polar residues" evidence="1">
    <location>
        <begin position="342"/>
        <end position="352"/>
    </location>
</feature>
<feature type="region of interest" description="Disordered" evidence="1">
    <location>
        <begin position="453"/>
        <end position="472"/>
    </location>
</feature>
<proteinExistence type="predicted"/>
<protein>
    <submittedName>
        <fullName evidence="2">Uncharacterized protein</fullName>
    </submittedName>
</protein>
<feature type="compositionally biased region" description="Basic and acidic residues" evidence="1">
    <location>
        <begin position="482"/>
        <end position="497"/>
    </location>
</feature>